<accession>A0A550C6V8</accession>
<keyword evidence="1" id="KW-0040">ANK repeat</keyword>
<dbReference type="Gene3D" id="1.25.40.20">
    <property type="entry name" value="Ankyrin repeat-containing domain"/>
    <property type="match status" value="1"/>
</dbReference>
<dbReference type="InterPro" id="IPR002110">
    <property type="entry name" value="Ankyrin_rpt"/>
</dbReference>
<dbReference type="PROSITE" id="PS50297">
    <property type="entry name" value="ANK_REP_REGION"/>
    <property type="match status" value="1"/>
</dbReference>
<feature type="compositionally biased region" description="Acidic residues" evidence="2">
    <location>
        <begin position="430"/>
        <end position="450"/>
    </location>
</feature>
<proteinExistence type="predicted"/>
<dbReference type="SUPFAM" id="SSF55729">
    <property type="entry name" value="Acyl-CoA N-acyltransferases (Nat)"/>
    <property type="match status" value="1"/>
</dbReference>
<feature type="repeat" description="ANK" evidence="1">
    <location>
        <begin position="193"/>
        <end position="215"/>
    </location>
</feature>
<dbReference type="AlphaFoldDB" id="A0A550C6V8"/>
<dbReference type="InterPro" id="IPR036770">
    <property type="entry name" value="Ankyrin_rpt-contain_sf"/>
</dbReference>
<comment type="caution">
    <text evidence="4">The sequence shown here is derived from an EMBL/GenBank/DDBJ whole genome shotgun (WGS) entry which is preliminary data.</text>
</comment>
<dbReference type="Proteomes" id="UP000320762">
    <property type="component" value="Unassembled WGS sequence"/>
</dbReference>
<evidence type="ECO:0000256" key="2">
    <source>
        <dbReference type="SAM" id="MobiDB-lite"/>
    </source>
</evidence>
<dbReference type="OrthoDB" id="508139at2759"/>
<evidence type="ECO:0000313" key="5">
    <source>
        <dbReference type="Proteomes" id="UP000320762"/>
    </source>
</evidence>
<reference evidence="4 5" key="1">
    <citation type="journal article" date="2019" name="New Phytol.">
        <title>Comparative genomics reveals unique wood-decay strategies and fruiting body development in the Schizophyllaceae.</title>
        <authorList>
            <person name="Almasi E."/>
            <person name="Sahu N."/>
            <person name="Krizsan K."/>
            <person name="Balint B."/>
            <person name="Kovacs G.M."/>
            <person name="Kiss B."/>
            <person name="Cseklye J."/>
            <person name="Drula E."/>
            <person name="Henrissat B."/>
            <person name="Nagy I."/>
            <person name="Chovatia M."/>
            <person name="Adam C."/>
            <person name="LaButti K."/>
            <person name="Lipzen A."/>
            <person name="Riley R."/>
            <person name="Grigoriev I.V."/>
            <person name="Nagy L.G."/>
        </authorList>
    </citation>
    <scope>NUCLEOTIDE SEQUENCE [LARGE SCALE GENOMIC DNA]</scope>
    <source>
        <strain evidence="4 5">NL-1724</strain>
    </source>
</reference>
<organism evidence="4 5">
    <name type="scientific">Schizophyllum amplum</name>
    <dbReference type="NCBI Taxonomy" id="97359"/>
    <lineage>
        <taxon>Eukaryota</taxon>
        <taxon>Fungi</taxon>
        <taxon>Dikarya</taxon>
        <taxon>Basidiomycota</taxon>
        <taxon>Agaricomycotina</taxon>
        <taxon>Agaricomycetes</taxon>
        <taxon>Agaricomycetidae</taxon>
        <taxon>Agaricales</taxon>
        <taxon>Schizophyllaceae</taxon>
        <taxon>Schizophyllum</taxon>
    </lineage>
</organism>
<dbReference type="STRING" id="97359.A0A550C6V8"/>
<dbReference type="PROSITE" id="PS50088">
    <property type="entry name" value="ANK_REPEAT"/>
    <property type="match status" value="1"/>
</dbReference>
<dbReference type="EMBL" id="VDMD01000021">
    <property type="protein sequence ID" value="TRM60534.1"/>
    <property type="molecule type" value="Genomic_DNA"/>
</dbReference>
<sequence length="450" mass="50280">MNVYPKLVEHEYHKGTGCWGYEMNEGLIMYIRSVDVDAPFVHQGVGTHLVQELLSPNMSPKTPLYDWRTKNAPIIAFFRKLGFRRVGRTTYFAYSPDVNHPSRLLRASADLDVDSYKYSRNSNILDDNVAARLRREYPLQTLVNPLYSHSEMISAMCTPGAPRPPAPSTADMVAAVRDAYSRDISLIRVRDEQGFTPIYVAASKGHLPVVETLLSLADVRGDILDRDNIADSNAIEAHDQHMRASVLFTQSTSPDPCAFLGDALRLQYILKQATGEDKRYGCTCGKCRGGWLSPRMAHILHWEGGFLGLCCALATVIERGALPVATTIVDEGINNTTNWWEVVHVLRYLEKGGKVEYVINHIVDLAKAQMDDGSLLEEMWENEEWAALPRCANDLHFDLVTGPFHDNGVQRGFSTSAGPSRGFYHADSDSSCDEEDEEDDMDVDEESSSE</sequence>
<keyword evidence="5" id="KW-1185">Reference proteome</keyword>
<protein>
    <recommendedName>
        <fullName evidence="3">N-acetyltransferase domain-containing protein</fullName>
    </recommendedName>
</protein>
<dbReference type="Pfam" id="PF00023">
    <property type="entry name" value="Ank"/>
    <property type="match status" value="1"/>
</dbReference>
<dbReference type="GO" id="GO:0016747">
    <property type="term" value="F:acyltransferase activity, transferring groups other than amino-acyl groups"/>
    <property type="evidence" value="ECO:0007669"/>
    <property type="project" value="InterPro"/>
</dbReference>
<dbReference type="PROSITE" id="PS51186">
    <property type="entry name" value="GNAT"/>
    <property type="match status" value="1"/>
</dbReference>
<evidence type="ECO:0000313" key="4">
    <source>
        <dbReference type="EMBL" id="TRM60534.1"/>
    </source>
</evidence>
<feature type="region of interest" description="Disordered" evidence="2">
    <location>
        <begin position="415"/>
        <end position="450"/>
    </location>
</feature>
<evidence type="ECO:0000259" key="3">
    <source>
        <dbReference type="PROSITE" id="PS51186"/>
    </source>
</evidence>
<dbReference type="InterPro" id="IPR016181">
    <property type="entry name" value="Acyl_CoA_acyltransferase"/>
</dbReference>
<dbReference type="Gene3D" id="3.40.630.30">
    <property type="match status" value="1"/>
</dbReference>
<dbReference type="SUPFAM" id="SSF48403">
    <property type="entry name" value="Ankyrin repeat"/>
    <property type="match status" value="1"/>
</dbReference>
<feature type="domain" description="N-acetyltransferase" evidence="3">
    <location>
        <begin position="1"/>
        <end position="110"/>
    </location>
</feature>
<dbReference type="InterPro" id="IPR000182">
    <property type="entry name" value="GNAT_dom"/>
</dbReference>
<gene>
    <name evidence="4" type="ORF">BD626DRAFT_504301</name>
</gene>
<evidence type="ECO:0000256" key="1">
    <source>
        <dbReference type="PROSITE-ProRule" id="PRU00023"/>
    </source>
</evidence>
<name>A0A550C6V8_9AGAR</name>